<dbReference type="GO" id="GO:0005737">
    <property type="term" value="C:cytoplasm"/>
    <property type="evidence" value="ECO:0007669"/>
    <property type="project" value="TreeGrafter"/>
</dbReference>
<proteinExistence type="predicted"/>
<evidence type="ECO:0000313" key="4">
    <source>
        <dbReference type="EMBL" id="KAI1861489.1"/>
    </source>
</evidence>
<gene>
    <name evidence="4" type="ORF">JX265_009456</name>
</gene>
<name>A0A9P9WG24_9PEZI</name>
<sequence length="490" mass="54862">MVPTQMFVPDVDGDTPLHWAVSFGKPCNAEGLLKLGSSQSKNSKGQTPFHLALYINNTRLIQVFEDHNRERIEEDTEAAKISASSGKRLLEHAIKKGSLERCHLLIDTLKLSLCCRLMPSRATPLQLAVTCGQRDITEWLLRKAASVLKDQDPPALLRLAIDSVRGNPALALLLDAYIESGYSVLNHLQGLLSFAVRKGDLVAMESIINHVRVHAKRYEYLLRLHPSTALAALLNDRRGTAILWSAGTSSEKLRLLLKYGASTLKKFYSGATVLHRLALPLTEFKGSCELVFFLTATFQFKDWSVFSAAATMGELEVVNNLIECGYDIDREDCPQGTVLMAACGAGHISVVKTLVRHGAKLRYRDKKGEKSGLQLSLSGQYRDIVDWILVGQHNEQLRLERKPDTDEGLDKEQVWTWSGPVKKLMITFDCYRRPDESTKDYLFRLVDIRKSMIGQVLLDTPIRRGDLGCCWTGDIEVQNFDAHIQMNLKG</sequence>
<evidence type="ECO:0000313" key="5">
    <source>
        <dbReference type="Proteomes" id="UP000829685"/>
    </source>
</evidence>
<dbReference type="PANTHER" id="PTHR24198">
    <property type="entry name" value="ANKYRIN REPEAT AND PROTEIN KINASE DOMAIN-CONTAINING PROTEIN"/>
    <property type="match status" value="1"/>
</dbReference>
<dbReference type="AlphaFoldDB" id="A0A9P9WG24"/>
<dbReference type="PANTHER" id="PTHR24198:SF165">
    <property type="entry name" value="ANKYRIN REPEAT-CONTAINING PROTEIN-RELATED"/>
    <property type="match status" value="1"/>
</dbReference>
<dbReference type="SMART" id="SM00248">
    <property type="entry name" value="ANK"/>
    <property type="match status" value="6"/>
</dbReference>
<protein>
    <recommendedName>
        <fullName evidence="6">Ankyrin repeat protein</fullName>
    </recommendedName>
</protein>
<keyword evidence="5" id="KW-1185">Reference proteome</keyword>
<organism evidence="4 5">
    <name type="scientific">Neoarthrinium moseri</name>
    <dbReference type="NCBI Taxonomy" id="1658444"/>
    <lineage>
        <taxon>Eukaryota</taxon>
        <taxon>Fungi</taxon>
        <taxon>Dikarya</taxon>
        <taxon>Ascomycota</taxon>
        <taxon>Pezizomycotina</taxon>
        <taxon>Sordariomycetes</taxon>
        <taxon>Xylariomycetidae</taxon>
        <taxon>Amphisphaeriales</taxon>
        <taxon>Apiosporaceae</taxon>
        <taxon>Neoarthrinium</taxon>
    </lineage>
</organism>
<feature type="repeat" description="ANK" evidence="3">
    <location>
        <begin position="12"/>
        <end position="44"/>
    </location>
</feature>
<keyword evidence="2 3" id="KW-0040">ANK repeat</keyword>
<accession>A0A9P9WG24</accession>
<dbReference type="Pfam" id="PF00023">
    <property type="entry name" value="Ank"/>
    <property type="match status" value="1"/>
</dbReference>
<dbReference type="InterPro" id="IPR036770">
    <property type="entry name" value="Ankyrin_rpt-contain_sf"/>
</dbReference>
<dbReference type="Proteomes" id="UP000829685">
    <property type="component" value="Unassembled WGS sequence"/>
</dbReference>
<dbReference type="SUPFAM" id="SSF48403">
    <property type="entry name" value="Ankyrin repeat"/>
    <property type="match status" value="1"/>
</dbReference>
<dbReference type="Pfam" id="PF12796">
    <property type="entry name" value="Ank_2"/>
    <property type="match status" value="1"/>
</dbReference>
<keyword evidence="1" id="KW-0677">Repeat</keyword>
<evidence type="ECO:0000256" key="3">
    <source>
        <dbReference type="PROSITE-ProRule" id="PRU00023"/>
    </source>
</evidence>
<feature type="repeat" description="ANK" evidence="3">
    <location>
        <begin position="334"/>
        <end position="366"/>
    </location>
</feature>
<dbReference type="Gene3D" id="1.25.40.20">
    <property type="entry name" value="Ankyrin repeat-containing domain"/>
    <property type="match status" value="1"/>
</dbReference>
<evidence type="ECO:0000256" key="1">
    <source>
        <dbReference type="ARBA" id="ARBA00022737"/>
    </source>
</evidence>
<comment type="caution">
    <text evidence="4">The sequence shown here is derived from an EMBL/GenBank/DDBJ whole genome shotgun (WGS) entry which is preliminary data.</text>
</comment>
<reference evidence="4" key="1">
    <citation type="submission" date="2021-03" db="EMBL/GenBank/DDBJ databases">
        <title>Revisited historic fungal species revealed as producer of novel bioactive compounds through whole genome sequencing and comparative genomics.</title>
        <authorList>
            <person name="Vignolle G.A."/>
            <person name="Hochenegger N."/>
            <person name="Mach R.L."/>
            <person name="Mach-Aigner A.R."/>
            <person name="Javad Rahimi M."/>
            <person name="Salim K.A."/>
            <person name="Chan C.M."/>
            <person name="Lim L.B.L."/>
            <person name="Cai F."/>
            <person name="Druzhinina I.S."/>
            <person name="U'Ren J.M."/>
            <person name="Derntl C."/>
        </authorList>
    </citation>
    <scope>NUCLEOTIDE SEQUENCE</scope>
    <source>
        <strain evidence="4">TUCIM 5799</strain>
    </source>
</reference>
<dbReference type="InterPro" id="IPR002110">
    <property type="entry name" value="Ankyrin_rpt"/>
</dbReference>
<evidence type="ECO:0008006" key="6">
    <source>
        <dbReference type="Google" id="ProtNLM"/>
    </source>
</evidence>
<dbReference type="PROSITE" id="PS50088">
    <property type="entry name" value="ANK_REPEAT"/>
    <property type="match status" value="2"/>
</dbReference>
<dbReference type="EMBL" id="JAFIMR010000029">
    <property type="protein sequence ID" value="KAI1861489.1"/>
    <property type="molecule type" value="Genomic_DNA"/>
</dbReference>
<evidence type="ECO:0000256" key="2">
    <source>
        <dbReference type="ARBA" id="ARBA00023043"/>
    </source>
</evidence>